<dbReference type="AlphaFoldDB" id="A0A5C5YM93"/>
<keyword evidence="5" id="KW-1185">Reference proteome</keyword>
<name>A0A5C5YM93_9BACT</name>
<gene>
    <name evidence="4" type="primary">tmoS_1</name>
    <name evidence="4" type="ORF">Pla123a_27350</name>
</gene>
<keyword evidence="4" id="KW-0808">Transferase</keyword>
<evidence type="ECO:0000313" key="4">
    <source>
        <dbReference type="EMBL" id="TWT75950.1"/>
    </source>
</evidence>
<feature type="domain" description="Response regulatory" evidence="3">
    <location>
        <begin position="24"/>
        <end position="140"/>
    </location>
</feature>
<dbReference type="SMART" id="SM00448">
    <property type="entry name" value="REC"/>
    <property type="match status" value="1"/>
</dbReference>
<dbReference type="EMBL" id="SJPO01000006">
    <property type="protein sequence ID" value="TWT75950.1"/>
    <property type="molecule type" value="Genomic_DNA"/>
</dbReference>
<dbReference type="InterPro" id="IPR001789">
    <property type="entry name" value="Sig_transdc_resp-reg_receiver"/>
</dbReference>
<dbReference type="Pfam" id="PF00072">
    <property type="entry name" value="Response_reg"/>
    <property type="match status" value="1"/>
</dbReference>
<evidence type="ECO:0000256" key="1">
    <source>
        <dbReference type="ARBA" id="ARBA00022553"/>
    </source>
</evidence>
<dbReference type="InterPro" id="IPR050595">
    <property type="entry name" value="Bact_response_regulator"/>
</dbReference>
<dbReference type="SUPFAM" id="SSF52172">
    <property type="entry name" value="CheY-like"/>
    <property type="match status" value="1"/>
</dbReference>
<dbReference type="OrthoDB" id="286140at2"/>
<dbReference type="RefSeq" id="WP_146587790.1">
    <property type="nucleotide sequence ID" value="NZ_SJPO01000006.1"/>
</dbReference>
<evidence type="ECO:0000256" key="2">
    <source>
        <dbReference type="PROSITE-ProRule" id="PRU00169"/>
    </source>
</evidence>
<dbReference type="GO" id="GO:0000160">
    <property type="term" value="P:phosphorelay signal transduction system"/>
    <property type="evidence" value="ECO:0007669"/>
    <property type="project" value="InterPro"/>
</dbReference>
<feature type="modified residue" description="4-aspartylphosphate" evidence="2">
    <location>
        <position position="73"/>
    </location>
</feature>
<dbReference type="PANTHER" id="PTHR44591:SF3">
    <property type="entry name" value="RESPONSE REGULATORY DOMAIN-CONTAINING PROTEIN"/>
    <property type="match status" value="1"/>
</dbReference>
<evidence type="ECO:0000259" key="3">
    <source>
        <dbReference type="PROSITE" id="PS50110"/>
    </source>
</evidence>
<dbReference type="GO" id="GO:0004673">
    <property type="term" value="F:protein histidine kinase activity"/>
    <property type="evidence" value="ECO:0007669"/>
    <property type="project" value="UniProtKB-EC"/>
</dbReference>
<keyword evidence="1 2" id="KW-0597">Phosphoprotein</keyword>
<dbReference type="Proteomes" id="UP000318478">
    <property type="component" value="Unassembled WGS sequence"/>
</dbReference>
<dbReference type="EC" id="2.7.13.3" evidence="4"/>
<proteinExistence type="predicted"/>
<reference evidence="4 5" key="1">
    <citation type="submission" date="2019-02" db="EMBL/GenBank/DDBJ databases">
        <title>Deep-cultivation of Planctomycetes and their phenomic and genomic characterization uncovers novel biology.</title>
        <authorList>
            <person name="Wiegand S."/>
            <person name="Jogler M."/>
            <person name="Boedeker C."/>
            <person name="Pinto D."/>
            <person name="Vollmers J."/>
            <person name="Rivas-Marin E."/>
            <person name="Kohn T."/>
            <person name="Peeters S.H."/>
            <person name="Heuer A."/>
            <person name="Rast P."/>
            <person name="Oberbeckmann S."/>
            <person name="Bunk B."/>
            <person name="Jeske O."/>
            <person name="Meyerdierks A."/>
            <person name="Storesund J.E."/>
            <person name="Kallscheuer N."/>
            <person name="Luecker S."/>
            <person name="Lage O.M."/>
            <person name="Pohl T."/>
            <person name="Merkel B.J."/>
            <person name="Hornburger P."/>
            <person name="Mueller R.-W."/>
            <person name="Bruemmer F."/>
            <person name="Labrenz M."/>
            <person name="Spormann A.M."/>
            <person name="Op Den Camp H."/>
            <person name="Overmann J."/>
            <person name="Amann R."/>
            <person name="Jetten M.S.M."/>
            <person name="Mascher T."/>
            <person name="Medema M.H."/>
            <person name="Devos D.P."/>
            <person name="Kaster A.-K."/>
            <person name="Ovreas L."/>
            <person name="Rohde M."/>
            <person name="Galperin M.Y."/>
            <person name="Jogler C."/>
        </authorList>
    </citation>
    <scope>NUCLEOTIDE SEQUENCE [LARGE SCALE GENOMIC DNA]</scope>
    <source>
        <strain evidence="4 5">Pla123a</strain>
    </source>
</reference>
<sequence>MSAIDLPMIKLPAPAPKSRRAKHEVLWVDDDPNLTAAYARRLLRRSFHVTPASDGMQGYWLTLMNRPDVIVTDLRMPRWEGQDLLECLQENQATAGIPTIVLSGYANQAKGYGLAAKNVVAVLQKPVDFKVLEAVLRRCVS</sequence>
<dbReference type="PANTHER" id="PTHR44591">
    <property type="entry name" value="STRESS RESPONSE REGULATOR PROTEIN 1"/>
    <property type="match status" value="1"/>
</dbReference>
<accession>A0A5C5YM93</accession>
<comment type="caution">
    <text evidence="4">The sequence shown here is derived from an EMBL/GenBank/DDBJ whole genome shotgun (WGS) entry which is preliminary data.</text>
</comment>
<keyword evidence="4" id="KW-0418">Kinase</keyword>
<evidence type="ECO:0000313" key="5">
    <source>
        <dbReference type="Proteomes" id="UP000318478"/>
    </source>
</evidence>
<dbReference type="InterPro" id="IPR011006">
    <property type="entry name" value="CheY-like_superfamily"/>
</dbReference>
<dbReference type="PROSITE" id="PS50110">
    <property type="entry name" value="RESPONSE_REGULATORY"/>
    <property type="match status" value="1"/>
</dbReference>
<organism evidence="4 5">
    <name type="scientific">Posidoniimonas polymericola</name>
    <dbReference type="NCBI Taxonomy" id="2528002"/>
    <lineage>
        <taxon>Bacteria</taxon>
        <taxon>Pseudomonadati</taxon>
        <taxon>Planctomycetota</taxon>
        <taxon>Planctomycetia</taxon>
        <taxon>Pirellulales</taxon>
        <taxon>Lacipirellulaceae</taxon>
        <taxon>Posidoniimonas</taxon>
    </lineage>
</organism>
<protein>
    <submittedName>
        <fullName evidence="4">Sensor histidine kinase TmoS</fullName>
        <ecNumber evidence="4">2.7.13.3</ecNumber>
    </submittedName>
</protein>
<dbReference type="Gene3D" id="3.40.50.2300">
    <property type="match status" value="1"/>
</dbReference>